<evidence type="ECO:0000256" key="7">
    <source>
        <dbReference type="SAM" id="MobiDB-lite"/>
    </source>
</evidence>
<protein>
    <submittedName>
        <fullName evidence="10">DoxX family membrane protein</fullName>
    </submittedName>
</protein>
<keyword evidence="11" id="KW-1185">Reference proteome</keyword>
<evidence type="ECO:0000256" key="4">
    <source>
        <dbReference type="ARBA" id="ARBA00022692"/>
    </source>
</evidence>
<dbReference type="Proteomes" id="UP000286287">
    <property type="component" value="Unassembled WGS sequence"/>
</dbReference>
<dbReference type="PANTHER" id="PTHR33452:SF1">
    <property type="entry name" value="INNER MEMBRANE PROTEIN YPHA-RELATED"/>
    <property type="match status" value="1"/>
</dbReference>
<evidence type="ECO:0000313" key="10">
    <source>
        <dbReference type="EMBL" id="RJF71204.1"/>
    </source>
</evidence>
<keyword evidence="3" id="KW-1003">Cell membrane</keyword>
<feature type="transmembrane region" description="Helical" evidence="8">
    <location>
        <begin position="105"/>
        <end position="125"/>
    </location>
</feature>
<dbReference type="RefSeq" id="WP_119762136.1">
    <property type="nucleotide sequence ID" value="NZ_QYUJ01000014.1"/>
</dbReference>
<feature type="chain" id="PRO_5019099967" evidence="9">
    <location>
        <begin position="22"/>
        <end position="157"/>
    </location>
</feature>
<dbReference type="EMBL" id="QYUJ01000014">
    <property type="protein sequence ID" value="RJF71204.1"/>
    <property type="molecule type" value="Genomic_DNA"/>
</dbReference>
<evidence type="ECO:0000256" key="3">
    <source>
        <dbReference type="ARBA" id="ARBA00022475"/>
    </source>
</evidence>
<keyword evidence="4 8" id="KW-0812">Transmembrane</keyword>
<evidence type="ECO:0000256" key="5">
    <source>
        <dbReference type="ARBA" id="ARBA00022989"/>
    </source>
</evidence>
<dbReference type="Pfam" id="PF07681">
    <property type="entry name" value="DoxX"/>
    <property type="match status" value="1"/>
</dbReference>
<organism evidence="10 11">
    <name type="scientific">Deinococcus cavernae</name>
    <dbReference type="NCBI Taxonomy" id="2320857"/>
    <lineage>
        <taxon>Bacteria</taxon>
        <taxon>Thermotogati</taxon>
        <taxon>Deinococcota</taxon>
        <taxon>Deinococci</taxon>
        <taxon>Deinococcales</taxon>
        <taxon>Deinococcaceae</taxon>
        <taxon>Deinococcus</taxon>
    </lineage>
</organism>
<keyword evidence="9" id="KW-0732">Signal</keyword>
<reference evidence="10 11" key="1">
    <citation type="submission" date="2018-09" db="EMBL/GenBank/DDBJ databases">
        <authorList>
            <person name="Zhu H."/>
        </authorList>
    </citation>
    <scope>NUCLEOTIDE SEQUENCE [LARGE SCALE GENOMIC DNA]</scope>
    <source>
        <strain evidence="10 11">K2S05-167</strain>
    </source>
</reference>
<evidence type="ECO:0000256" key="8">
    <source>
        <dbReference type="SAM" id="Phobius"/>
    </source>
</evidence>
<comment type="caution">
    <text evidence="10">The sequence shown here is derived from an EMBL/GenBank/DDBJ whole genome shotgun (WGS) entry which is preliminary data.</text>
</comment>
<dbReference type="AlphaFoldDB" id="A0A418V520"/>
<feature type="region of interest" description="Disordered" evidence="7">
    <location>
        <begin position="131"/>
        <end position="157"/>
    </location>
</feature>
<dbReference type="PANTHER" id="PTHR33452">
    <property type="entry name" value="OXIDOREDUCTASE CATD-RELATED"/>
    <property type="match status" value="1"/>
</dbReference>
<feature type="transmembrane region" description="Helical" evidence="8">
    <location>
        <begin position="45"/>
        <end position="68"/>
    </location>
</feature>
<name>A0A418V520_9DEIO</name>
<keyword evidence="5 8" id="KW-1133">Transmembrane helix</keyword>
<dbReference type="InterPro" id="IPR032808">
    <property type="entry name" value="DoxX"/>
</dbReference>
<sequence length="157" mass="16085">MTRRPLLALALLRLALGAVFAAHGFQAIFVQGLSSVTGQFQAWNVPLPLLTAPLVATLQLAGGLLLCLGLGTRPIAALLSGVMALTLYFTPWNRIFSGGNGTAEALLLGVGALALALGGPGEPAFDQLMRQEGQEAGPPASRAARPGAKAASQKMKS</sequence>
<dbReference type="InterPro" id="IPR051907">
    <property type="entry name" value="DoxX-like_oxidoreductase"/>
</dbReference>
<feature type="transmembrane region" description="Helical" evidence="8">
    <location>
        <begin position="75"/>
        <end position="93"/>
    </location>
</feature>
<evidence type="ECO:0000256" key="2">
    <source>
        <dbReference type="ARBA" id="ARBA00006679"/>
    </source>
</evidence>
<feature type="signal peptide" evidence="9">
    <location>
        <begin position="1"/>
        <end position="21"/>
    </location>
</feature>
<proteinExistence type="inferred from homology"/>
<comment type="similarity">
    <text evidence="2">Belongs to the DoxX family.</text>
</comment>
<evidence type="ECO:0000313" key="11">
    <source>
        <dbReference type="Proteomes" id="UP000286287"/>
    </source>
</evidence>
<accession>A0A418V520</accession>
<evidence type="ECO:0000256" key="9">
    <source>
        <dbReference type="SAM" id="SignalP"/>
    </source>
</evidence>
<keyword evidence="6 8" id="KW-0472">Membrane</keyword>
<feature type="compositionally biased region" description="Low complexity" evidence="7">
    <location>
        <begin position="136"/>
        <end position="157"/>
    </location>
</feature>
<evidence type="ECO:0000256" key="6">
    <source>
        <dbReference type="ARBA" id="ARBA00023136"/>
    </source>
</evidence>
<evidence type="ECO:0000256" key="1">
    <source>
        <dbReference type="ARBA" id="ARBA00004651"/>
    </source>
</evidence>
<dbReference type="GO" id="GO:0005886">
    <property type="term" value="C:plasma membrane"/>
    <property type="evidence" value="ECO:0007669"/>
    <property type="project" value="UniProtKB-SubCell"/>
</dbReference>
<gene>
    <name evidence="10" type="ORF">D3875_06085</name>
</gene>
<comment type="subcellular location">
    <subcellularLocation>
        <location evidence="1">Cell membrane</location>
        <topology evidence="1">Multi-pass membrane protein</topology>
    </subcellularLocation>
</comment>